<evidence type="ECO:0000256" key="1">
    <source>
        <dbReference type="SAM" id="MobiDB-lite"/>
    </source>
</evidence>
<name>A0A9D4LGV4_DREPO</name>
<evidence type="ECO:0000313" key="2">
    <source>
        <dbReference type="EMBL" id="KAH3856631.1"/>
    </source>
</evidence>
<dbReference type="AlphaFoldDB" id="A0A9D4LGV4"/>
<reference evidence="2" key="1">
    <citation type="journal article" date="2019" name="bioRxiv">
        <title>The Genome of the Zebra Mussel, Dreissena polymorpha: A Resource for Invasive Species Research.</title>
        <authorList>
            <person name="McCartney M.A."/>
            <person name="Auch B."/>
            <person name="Kono T."/>
            <person name="Mallez S."/>
            <person name="Zhang Y."/>
            <person name="Obille A."/>
            <person name="Becker A."/>
            <person name="Abrahante J.E."/>
            <person name="Garbe J."/>
            <person name="Badalamenti J.P."/>
            <person name="Herman A."/>
            <person name="Mangelson H."/>
            <person name="Liachko I."/>
            <person name="Sullivan S."/>
            <person name="Sone E.D."/>
            <person name="Koren S."/>
            <person name="Silverstein K.A.T."/>
            <person name="Beckman K.B."/>
            <person name="Gohl D.M."/>
        </authorList>
    </citation>
    <scope>NUCLEOTIDE SEQUENCE</scope>
    <source>
        <strain evidence="2">Duluth1</strain>
        <tissue evidence="2">Whole animal</tissue>
    </source>
</reference>
<keyword evidence="3" id="KW-1185">Reference proteome</keyword>
<feature type="compositionally biased region" description="Polar residues" evidence="1">
    <location>
        <begin position="30"/>
        <end position="45"/>
    </location>
</feature>
<accession>A0A9D4LGV4</accession>
<sequence length="69" mass="7674">MVDLEEKITFKNIKDEIKHGGNEKGGISKDLTSQEHSSTHPQTSLTDDDHRYTMSSTSNATIHTIVCNT</sequence>
<protein>
    <submittedName>
        <fullName evidence="2">Uncharacterized protein</fullName>
    </submittedName>
</protein>
<organism evidence="2 3">
    <name type="scientific">Dreissena polymorpha</name>
    <name type="common">Zebra mussel</name>
    <name type="synonym">Mytilus polymorpha</name>
    <dbReference type="NCBI Taxonomy" id="45954"/>
    <lineage>
        <taxon>Eukaryota</taxon>
        <taxon>Metazoa</taxon>
        <taxon>Spiralia</taxon>
        <taxon>Lophotrochozoa</taxon>
        <taxon>Mollusca</taxon>
        <taxon>Bivalvia</taxon>
        <taxon>Autobranchia</taxon>
        <taxon>Heteroconchia</taxon>
        <taxon>Euheterodonta</taxon>
        <taxon>Imparidentia</taxon>
        <taxon>Neoheterodontei</taxon>
        <taxon>Myida</taxon>
        <taxon>Dreissenoidea</taxon>
        <taxon>Dreissenidae</taxon>
        <taxon>Dreissena</taxon>
    </lineage>
</organism>
<feature type="compositionally biased region" description="Polar residues" evidence="1">
    <location>
        <begin position="53"/>
        <end position="69"/>
    </location>
</feature>
<feature type="region of interest" description="Disordered" evidence="1">
    <location>
        <begin position="15"/>
        <end position="69"/>
    </location>
</feature>
<gene>
    <name evidence="2" type="ORF">DPMN_099223</name>
</gene>
<evidence type="ECO:0000313" key="3">
    <source>
        <dbReference type="Proteomes" id="UP000828390"/>
    </source>
</evidence>
<reference evidence="2" key="2">
    <citation type="submission" date="2020-11" db="EMBL/GenBank/DDBJ databases">
        <authorList>
            <person name="McCartney M.A."/>
            <person name="Auch B."/>
            <person name="Kono T."/>
            <person name="Mallez S."/>
            <person name="Becker A."/>
            <person name="Gohl D.M."/>
            <person name="Silverstein K.A.T."/>
            <person name="Koren S."/>
            <person name="Bechman K.B."/>
            <person name="Herman A."/>
            <person name="Abrahante J.E."/>
            <person name="Garbe J."/>
        </authorList>
    </citation>
    <scope>NUCLEOTIDE SEQUENCE</scope>
    <source>
        <strain evidence="2">Duluth1</strain>
        <tissue evidence="2">Whole animal</tissue>
    </source>
</reference>
<dbReference type="EMBL" id="JAIWYP010000003">
    <property type="protein sequence ID" value="KAH3856631.1"/>
    <property type="molecule type" value="Genomic_DNA"/>
</dbReference>
<dbReference type="Proteomes" id="UP000828390">
    <property type="component" value="Unassembled WGS sequence"/>
</dbReference>
<comment type="caution">
    <text evidence="2">The sequence shown here is derived from an EMBL/GenBank/DDBJ whole genome shotgun (WGS) entry which is preliminary data.</text>
</comment>
<proteinExistence type="predicted"/>